<comment type="caution">
    <text evidence="4">The sequence shown here is derived from an EMBL/GenBank/DDBJ whole genome shotgun (WGS) entry which is preliminary data.</text>
</comment>
<sequence length="110" mass="11696">MASQPSPSGPRVTCAYLNQYVGKNVTVVGKVVQLLGEQATIDADGIITAFLNREAHLSANSGVQLIGKVNEDFSIRALSAIDLGPGVDYNLANAVVEVAHRFKPIFISEK</sequence>
<comment type="subcellular location">
    <subcellularLocation>
        <location evidence="1">Nucleus</location>
    </subcellularLocation>
</comment>
<gene>
    <name evidence="4" type="ORF">B0T20DRAFT_352129</name>
</gene>
<dbReference type="CDD" id="cd04479">
    <property type="entry name" value="RPA3"/>
    <property type="match status" value="1"/>
</dbReference>
<evidence type="ECO:0000313" key="5">
    <source>
        <dbReference type="Proteomes" id="UP001281003"/>
    </source>
</evidence>
<dbReference type="GO" id="GO:0005662">
    <property type="term" value="C:DNA replication factor A complex"/>
    <property type="evidence" value="ECO:0007669"/>
    <property type="project" value="TreeGrafter"/>
</dbReference>
<dbReference type="GO" id="GO:0000724">
    <property type="term" value="P:double-strand break repair via homologous recombination"/>
    <property type="evidence" value="ECO:0007669"/>
    <property type="project" value="TreeGrafter"/>
</dbReference>
<evidence type="ECO:0000313" key="4">
    <source>
        <dbReference type="EMBL" id="KAK3398992.1"/>
    </source>
</evidence>
<dbReference type="GO" id="GO:0035861">
    <property type="term" value="C:site of double-strand break"/>
    <property type="evidence" value="ECO:0007669"/>
    <property type="project" value="TreeGrafter"/>
</dbReference>
<reference evidence="4" key="1">
    <citation type="journal article" date="2023" name="Mol. Phylogenet. Evol.">
        <title>Genome-scale phylogeny and comparative genomics of the fungal order Sordariales.</title>
        <authorList>
            <person name="Hensen N."/>
            <person name="Bonometti L."/>
            <person name="Westerberg I."/>
            <person name="Brannstrom I.O."/>
            <person name="Guillou S."/>
            <person name="Cros-Aarteil S."/>
            <person name="Calhoun S."/>
            <person name="Haridas S."/>
            <person name="Kuo A."/>
            <person name="Mondo S."/>
            <person name="Pangilinan J."/>
            <person name="Riley R."/>
            <person name="LaButti K."/>
            <person name="Andreopoulos B."/>
            <person name="Lipzen A."/>
            <person name="Chen C."/>
            <person name="Yan M."/>
            <person name="Daum C."/>
            <person name="Ng V."/>
            <person name="Clum A."/>
            <person name="Steindorff A."/>
            <person name="Ohm R.A."/>
            <person name="Martin F."/>
            <person name="Silar P."/>
            <person name="Natvig D.O."/>
            <person name="Lalanne C."/>
            <person name="Gautier V."/>
            <person name="Ament-Velasquez S.L."/>
            <person name="Kruys A."/>
            <person name="Hutchinson M.I."/>
            <person name="Powell A.J."/>
            <person name="Barry K."/>
            <person name="Miller A.N."/>
            <person name="Grigoriev I.V."/>
            <person name="Debuchy R."/>
            <person name="Gladieux P."/>
            <person name="Hiltunen Thoren M."/>
            <person name="Johannesson H."/>
        </authorList>
    </citation>
    <scope>NUCLEOTIDE SEQUENCE</scope>
    <source>
        <strain evidence="4">FGSC 1904</strain>
    </source>
</reference>
<dbReference type="Pfam" id="PF08661">
    <property type="entry name" value="Rep_fac-A_3"/>
    <property type="match status" value="1"/>
</dbReference>
<dbReference type="PANTHER" id="PTHR15114">
    <property type="entry name" value="REPLICATION PROTEIN A3"/>
    <property type="match status" value="1"/>
</dbReference>
<dbReference type="InterPro" id="IPR013970">
    <property type="entry name" value="Rfa2"/>
</dbReference>
<dbReference type="Proteomes" id="UP001281003">
    <property type="component" value="Unassembled WGS sequence"/>
</dbReference>
<dbReference type="PANTHER" id="PTHR15114:SF1">
    <property type="entry name" value="REPLICATION PROTEIN A 14 KDA SUBUNIT"/>
    <property type="match status" value="1"/>
</dbReference>
<dbReference type="GO" id="GO:0003684">
    <property type="term" value="F:damaged DNA binding"/>
    <property type="evidence" value="ECO:0007669"/>
    <property type="project" value="TreeGrafter"/>
</dbReference>
<comment type="similarity">
    <text evidence="2">Belongs to the replication factor A protein 3 family.</text>
</comment>
<evidence type="ECO:0000256" key="3">
    <source>
        <dbReference type="ARBA" id="ARBA00023242"/>
    </source>
</evidence>
<dbReference type="Gene3D" id="2.40.50.140">
    <property type="entry name" value="Nucleic acid-binding proteins"/>
    <property type="match status" value="1"/>
</dbReference>
<evidence type="ECO:0000256" key="1">
    <source>
        <dbReference type="ARBA" id="ARBA00004123"/>
    </source>
</evidence>
<organism evidence="4 5">
    <name type="scientific">Sordaria brevicollis</name>
    <dbReference type="NCBI Taxonomy" id="83679"/>
    <lineage>
        <taxon>Eukaryota</taxon>
        <taxon>Fungi</taxon>
        <taxon>Dikarya</taxon>
        <taxon>Ascomycota</taxon>
        <taxon>Pezizomycotina</taxon>
        <taxon>Sordariomycetes</taxon>
        <taxon>Sordariomycetidae</taxon>
        <taxon>Sordariales</taxon>
        <taxon>Sordariaceae</taxon>
        <taxon>Sordaria</taxon>
    </lineage>
</organism>
<dbReference type="SUPFAM" id="SSF50249">
    <property type="entry name" value="Nucleic acid-binding proteins"/>
    <property type="match status" value="1"/>
</dbReference>
<evidence type="ECO:0000256" key="2">
    <source>
        <dbReference type="ARBA" id="ARBA00009761"/>
    </source>
</evidence>
<dbReference type="AlphaFoldDB" id="A0AAE0UCF1"/>
<proteinExistence type="inferred from homology"/>
<dbReference type="EMBL" id="JAUTDP010000005">
    <property type="protein sequence ID" value="KAK3398992.1"/>
    <property type="molecule type" value="Genomic_DNA"/>
</dbReference>
<keyword evidence="3" id="KW-0539">Nucleus</keyword>
<dbReference type="GO" id="GO:0006284">
    <property type="term" value="P:base-excision repair"/>
    <property type="evidence" value="ECO:0007669"/>
    <property type="project" value="TreeGrafter"/>
</dbReference>
<dbReference type="GO" id="GO:0006289">
    <property type="term" value="P:nucleotide-excision repair"/>
    <property type="evidence" value="ECO:0007669"/>
    <property type="project" value="TreeGrafter"/>
</dbReference>
<name>A0AAE0UCF1_SORBR</name>
<dbReference type="GO" id="GO:0003697">
    <property type="term" value="F:single-stranded DNA binding"/>
    <property type="evidence" value="ECO:0007669"/>
    <property type="project" value="TreeGrafter"/>
</dbReference>
<dbReference type="GO" id="GO:0006298">
    <property type="term" value="P:mismatch repair"/>
    <property type="evidence" value="ECO:0007669"/>
    <property type="project" value="TreeGrafter"/>
</dbReference>
<protein>
    <submittedName>
        <fullName evidence="4">Replication factor A protein 3</fullName>
    </submittedName>
</protein>
<dbReference type="FunFam" id="2.40.50.140:FF:000271">
    <property type="entry name" value="Similar to ssDNA binding protein Ssb3"/>
    <property type="match status" value="1"/>
</dbReference>
<dbReference type="GO" id="GO:0006260">
    <property type="term" value="P:DNA replication"/>
    <property type="evidence" value="ECO:0007669"/>
    <property type="project" value="InterPro"/>
</dbReference>
<accession>A0AAE0UCF1</accession>
<reference evidence="4" key="2">
    <citation type="submission" date="2023-07" db="EMBL/GenBank/DDBJ databases">
        <authorList>
            <consortium name="Lawrence Berkeley National Laboratory"/>
            <person name="Haridas S."/>
            <person name="Hensen N."/>
            <person name="Bonometti L."/>
            <person name="Westerberg I."/>
            <person name="Brannstrom I.O."/>
            <person name="Guillou S."/>
            <person name="Cros-Aarteil S."/>
            <person name="Calhoun S."/>
            <person name="Kuo A."/>
            <person name="Mondo S."/>
            <person name="Pangilinan J."/>
            <person name="Riley R."/>
            <person name="LaButti K."/>
            <person name="Andreopoulos B."/>
            <person name="Lipzen A."/>
            <person name="Chen C."/>
            <person name="Yanf M."/>
            <person name="Daum C."/>
            <person name="Ng V."/>
            <person name="Clum A."/>
            <person name="Steindorff A."/>
            <person name="Ohm R."/>
            <person name="Martin F."/>
            <person name="Silar P."/>
            <person name="Natvig D."/>
            <person name="Lalanne C."/>
            <person name="Gautier V."/>
            <person name="Ament-velasquez S.L."/>
            <person name="Kruys A."/>
            <person name="Hutchinson M.I."/>
            <person name="Powell A.J."/>
            <person name="Barry K."/>
            <person name="Miller A.N."/>
            <person name="Grigoriev I.V."/>
            <person name="Debuchy R."/>
            <person name="Gladieux P."/>
            <person name="Thoren M.H."/>
            <person name="Johannesson H."/>
        </authorList>
    </citation>
    <scope>NUCLEOTIDE SEQUENCE</scope>
    <source>
        <strain evidence="4">FGSC 1904</strain>
    </source>
</reference>
<dbReference type="InterPro" id="IPR012340">
    <property type="entry name" value="NA-bd_OB-fold"/>
</dbReference>
<keyword evidence="5" id="KW-1185">Reference proteome</keyword>